<feature type="region of interest" description="Disordered" evidence="1">
    <location>
        <begin position="296"/>
        <end position="325"/>
    </location>
</feature>
<dbReference type="PANTHER" id="PTHR31286:SF60">
    <property type="entry name" value="PROTEIN, PUTATIVE-RELATED"/>
    <property type="match status" value="1"/>
</dbReference>
<dbReference type="Proteomes" id="UP000631114">
    <property type="component" value="Unassembled WGS sequence"/>
</dbReference>
<dbReference type="OrthoDB" id="786311at2759"/>
<keyword evidence="3" id="KW-1185">Reference proteome</keyword>
<comment type="caution">
    <text evidence="2">The sequence shown here is derived from an EMBL/GenBank/DDBJ whole genome shotgun (WGS) entry which is preliminary data.</text>
</comment>
<accession>A0A835HB76</accession>
<evidence type="ECO:0000256" key="1">
    <source>
        <dbReference type="SAM" id="MobiDB-lite"/>
    </source>
</evidence>
<gene>
    <name evidence="2" type="ORF">IFM89_007152</name>
</gene>
<evidence type="ECO:0000313" key="3">
    <source>
        <dbReference type="Proteomes" id="UP000631114"/>
    </source>
</evidence>
<protein>
    <recommendedName>
        <fullName evidence="4">DUF4283 domain-containing protein</fullName>
    </recommendedName>
</protein>
<dbReference type="AlphaFoldDB" id="A0A835HB76"/>
<dbReference type="EMBL" id="JADFTS010000007">
    <property type="protein sequence ID" value="KAF9596099.1"/>
    <property type="molecule type" value="Genomic_DNA"/>
</dbReference>
<dbReference type="InterPro" id="IPR040256">
    <property type="entry name" value="At4g02000-like"/>
</dbReference>
<reference evidence="2 3" key="1">
    <citation type="submission" date="2020-10" db="EMBL/GenBank/DDBJ databases">
        <title>The Coptis chinensis genome and diversification of protoberbering-type alkaloids.</title>
        <authorList>
            <person name="Wang B."/>
            <person name="Shu S."/>
            <person name="Song C."/>
            <person name="Liu Y."/>
        </authorList>
    </citation>
    <scope>NUCLEOTIDE SEQUENCE [LARGE SCALE GENOMIC DNA]</scope>
    <source>
        <strain evidence="2">HL-2020</strain>
        <tissue evidence="2">Leaf</tissue>
    </source>
</reference>
<organism evidence="2 3">
    <name type="scientific">Coptis chinensis</name>
    <dbReference type="NCBI Taxonomy" id="261450"/>
    <lineage>
        <taxon>Eukaryota</taxon>
        <taxon>Viridiplantae</taxon>
        <taxon>Streptophyta</taxon>
        <taxon>Embryophyta</taxon>
        <taxon>Tracheophyta</taxon>
        <taxon>Spermatophyta</taxon>
        <taxon>Magnoliopsida</taxon>
        <taxon>Ranunculales</taxon>
        <taxon>Ranunculaceae</taxon>
        <taxon>Coptidoideae</taxon>
        <taxon>Coptis</taxon>
    </lineage>
</organism>
<dbReference type="PANTHER" id="PTHR31286">
    <property type="entry name" value="GLYCINE-RICH CELL WALL STRUCTURAL PROTEIN 1.8-LIKE"/>
    <property type="match status" value="1"/>
</dbReference>
<proteinExistence type="predicted"/>
<evidence type="ECO:0008006" key="4">
    <source>
        <dbReference type="Google" id="ProtNLM"/>
    </source>
</evidence>
<name>A0A835HB76_9MAGN</name>
<sequence>MSTAFGFGNGRNQSFYPATTLPVASRNQPTLPRVTAVDPREASNGSRMISFADKRGLETHTTRQRILHDSPKAQSASNALIWVKFPKLSQQYWDYELLLAMGKTLGAPVGVDRHTIDRDFGFFASMLVEIDLSKPIPPQIWVEEEDGISFIQEVEVVKMPKYCPHCKAVGHVMAECKWPILEEVQTDHVEGTVQTTQMVGAGALVAHLDCSDLPSHLRIMTPLGETISVEGEVDNGSIPPDLVASQALVVMSDSQSTGNRASSPRTPNQLPALQEVDKLQGSSSWAEQVEEVEWQVQKKKNPKSKWMEQILSPPHTRARNTTSGD</sequence>
<evidence type="ECO:0000313" key="2">
    <source>
        <dbReference type="EMBL" id="KAF9596099.1"/>
    </source>
</evidence>